<sequence>MVTRRRAALGRRETTVTNPQQQELRRNALGDTSQDNKGPDPAGHPRNRGSSPGDTGRPAPHGQVSPYGPSGRPVAEDDSDR</sequence>
<organism evidence="2 3">
    <name type="scientific">Micromonospora sediminimaris</name>
    <dbReference type="NCBI Taxonomy" id="547162"/>
    <lineage>
        <taxon>Bacteria</taxon>
        <taxon>Bacillati</taxon>
        <taxon>Actinomycetota</taxon>
        <taxon>Actinomycetes</taxon>
        <taxon>Micromonosporales</taxon>
        <taxon>Micromonosporaceae</taxon>
        <taxon>Micromonospora</taxon>
    </lineage>
</organism>
<evidence type="ECO:0000256" key="1">
    <source>
        <dbReference type="SAM" id="MobiDB-lite"/>
    </source>
</evidence>
<gene>
    <name evidence="2" type="ORF">Vse01_04350</name>
</gene>
<protein>
    <submittedName>
        <fullName evidence="2">Uncharacterized protein</fullName>
    </submittedName>
</protein>
<feature type="region of interest" description="Disordered" evidence="1">
    <location>
        <begin position="1"/>
        <end position="81"/>
    </location>
</feature>
<comment type="caution">
    <text evidence="2">The sequence shown here is derived from an EMBL/GenBank/DDBJ whole genome shotgun (WGS) entry which is preliminary data.</text>
</comment>
<keyword evidence="3" id="KW-1185">Reference proteome</keyword>
<name>A0A9W5ULW3_9ACTN</name>
<proteinExistence type="predicted"/>
<reference evidence="2" key="1">
    <citation type="submission" date="2021-01" db="EMBL/GenBank/DDBJ databases">
        <title>Whole genome shotgun sequence of Verrucosispora sediminis NBRC 107745.</title>
        <authorList>
            <person name="Komaki H."/>
            <person name="Tamura T."/>
        </authorList>
    </citation>
    <scope>NUCLEOTIDE SEQUENCE</scope>
    <source>
        <strain evidence="2">NBRC 107745</strain>
    </source>
</reference>
<evidence type="ECO:0000313" key="2">
    <source>
        <dbReference type="EMBL" id="GIJ31287.1"/>
    </source>
</evidence>
<accession>A0A9W5ULW3</accession>
<dbReference type="AlphaFoldDB" id="A0A9W5ULW3"/>
<evidence type="ECO:0000313" key="3">
    <source>
        <dbReference type="Proteomes" id="UP000607311"/>
    </source>
</evidence>
<dbReference type="Proteomes" id="UP000607311">
    <property type="component" value="Unassembled WGS sequence"/>
</dbReference>
<dbReference type="EMBL" id="BOPD01000002">
    <property type="protein sequence ID" value="GIJ31287.1"/>
    <property type="molecule type" value="Genomic_DNA"/>
</dbReference>